<reference evidence="15 17" key="1">
    <citation type="submission" date="2023-03" db="EMBL/GenBank/DDBJ databases">
        <title>High-quality genome of Scylla paramamosain provides insights in environmental adaptation.</title>
        <authorList>
            <person name="Zhang L."/>
        </authorList>
    </citation>
    <scope>NUCLEOTIDE SEQUENCE [LARGE SCALE GENOMIC DNA]</scope>
    <source>
        <strain evidence="15">LZ_2023a</strain>
        <tissue evidence="15">Muscle</tissue>
    </source>
</reference>
<comment type="caution">
    <text evidence="15">The sequence shown here is derived from an EMBL/GenBank/DDBJ whole genome shotgun (WGS) entry which is preliminary data.</text>
</comment>
<name>A0AAW0SHH0_SCYPA</name>
<dbReference type="EMBL" id="JARAKH010000219">
    <property type="protein sequence ID" value="KAK8374788.1"/>
    <property type="molecule type" value="Genomic_DNA"/>
</dbReference>
<evidence type="ECO:0000256" key="12">
    <source>
        <dbReference type="PROSITE-ProRule" id="PRU00023"/>
    </source>
</evidence>
<dbReference type="PANTHER" id="PTHR47143">
    <property type="entry name" value="TRANSIENT RECEPTOR POTENTIAL CATION CHANNEL PROTEIN PAINLESS"/>
    <property type="match status" value="1"/>
</dbReference>
<evidence type="ECO:0000256" key="8">
    <source>
        <dbReference type="ARBA" id="ARBA00023065"/>
    </source>
</evidence>
<evidence type="ECO:0000259" key="14">
    <source>
        <dbReference type="Pfam" id="PF00520"/>
    </source>
</evidence>
<sequence length="861" mass="96810">MRKFLLLFRKKKRPLVRGLTFKSTIDFREHSTFVNIGMEDLVDGADDACEGHTNQRVTALFTAIRRQDVEEVDMLACDATPGSLETTCGGLTPLLMACHQRNLPILKLLLQHHAQVEAKGSNGTTPLHTAICEGWNEGVAELLKYGALPDLRDISTSSSTTAVANSPLKAAVRSGNVAALKLIFEHYPNLSVTDSEEGSLLHLAAHSHQPLMVKYLLEEKISAETLKSCNQKGDTVMHSVFHKRSRNKYEKSQMEILRMFLEAHVDVNSKNKAGETPLFLATRARLSQCTELLLSSDADPLARTESGQTVIHGACLGGCAVTLSLLLKRCRLAHLVTLPDKDGVLPFHCAVGSYSIDCCQILLMNGDHLTHRDGDDTSRCSLLLRHFPDTSSQLLERLFSSRITLSDDPQYDGNFRVFFDYSDILSQNKGDIQSSFLEDINCFQNDLLQHPLIESFVHLKWLKIRFLFYTTLMSFFVFIIIHTAYIIGISSKCSQICMHFSNLLAFRVLHLVMYLLILWPEVITMIANPRMYLRHWETLTKFVSLIASAYVVTAHQHTVMNLDISHTNITHSPEESAEHADPSTNFHLRREISAISVFFGWVELMMMFGRLPILGSNVLMFARIAKSAIKFIAAFIGLLVGFSVSFMVLFSEIDDFKTFGRSFVKTLMMMIGEVDYSNLVNENTAIISYLILMVFLFLVCILMANLLIGLAVDDITSLQRMGSIARRSKQASHIVTFEKTVAVAKRFRLLPRRLVVALMKANTIDPKKHIYVNKNRKRFFFCENNYVPSEILKKAVADAKANHISSEDSPVFSEKAIHEGTSNLLLQKLEDLKKAITANMINTLPIHEPSDSPVNNVKQYD</sequence>
<feature type="repeat" description="ANK" evidence="12">
    <location>
        <begin position="89"/>
        <end position="121"/>
    </location>
</feature>
<dbReference type="SUPFAM" id="SSF48403">
    <property type="entry name" value="Ankyrin repeat"/>
    <property type="match status" value="1"/>
</dbReference>
<keyword evidence="11" id="KW-0407">Ion channel</keyword>
<feature type="transmembrane region" description="Helical" evidence="13">
    <location>
        <begin position="631"/>
        <end position="650"/>
    </location>
</feature>
<keyword evidence="10" id="KW-0325">Glycoprotein</keyword>
<dbReference type="InterPro" id="IPR036770">
    <property type="entry name" value="Ankyrin_rpt-contain_sf"/>
</dbReference>
<feature type="transmembrane region" description="Helical" evidence="13">
    <location>
        <begin position="508"/>
        <end position="527"/>
    </location>
</feature>
<evidence type="ECO:0000256" key="3">
    <source>
        <dbReference type="ARBA" id="ARBA00022606"/>
    </source>
</evidence>
<evidence type="ECO:0000313" key="17">
    <source>
        <dbReference type="Proteomes" id="UP001487740"/>
    </source>
</evidence>
<keyword evidence="2" id="KW-0813">Transport</keyword>
<gene>
    <name evidence="16" type="ORF">O3P69_003071</name>
    <name evidence="15" type="ORF">O3P69_017387</name>
</gene>
<feature type="transmembrane region" description="Helical" evidence="13">
    <location>
        <begin position="686"/>
        <end position="712"/>
    </location>
</feature>
<feature type="transmembrane region" description="Helical" evidence="13">
    <location>
        <begin position="466"/>
        <end position="488"/>
    </location>
</feature>
<comment type="subcellular location">
    <subcellularLocation>
        <location evidence="1">Membrane</location>
        <topology evidence="1">Multi-pass membrane protein</topology>
    </subcellularLocation>
</comment>
<keyword evidence="4 13" id="KW-0812">Transmembrane</keyword>
<keyword evidence="17" id="KW-1185">Reference proteome</keyword>
<keyword evidence="5" id="KW-0677">Repeat</keyword>
<feature type="transmembrane region" description="Helical" evidence="13">
    <location>
        <begin position="592"/>
        <end position="611"/>
    </location>
</feature>
<proteinExistence type="predicted"/>
<evidence type="ECO:0000256" key="13">
    <source>
        <dbReference type="SAM" id="Phobius"/>
    </source>
</evidence>
<dbReference type="PANTHER" id="PTHR47143:SF1">
    <property type="entry name" value="ION_TRANS DOMAIN-CONTAINING PROTEIN"/>
    <property type="match status" value="1"/>
</dbReference>
<dbReference type="GO" id="GO:0034703">
    <property type="term" value="C:cation channel complex"/>
    <property type="evidence" value="ECO:0007669"/>
    <property type="project" value="UniProtKB-ARBA"/>
</dbReference>
<evidence type="ECO:0000256" key="2">
    <source>
        <dbReference type="ARBA" id="ARBA00022448"/>
    </source>
</evidence>
<feature type="repeat" description="ANK" evidence="12">
    <location>
        <begin position="122"/>
        <end position="154"/>
    </location>
</feature>
<dbReference type="Gene3D" id="1.25.40.20">
    <property type="entry name" value="Ankyrin repeat-containing domain"/>
    <property type="match status" value="2"/>
</dbReference>
<dbReference type="InterPro" id="IPR005821">
    <property type="entry name" value="Ion_trans_dom"/>
</dbReference>
<keyword evidence="7 12" id="KW-0040">ANK repeat</keyword>
<protein>
    <recommendedName>
        <fullName evidence="14">Ion transport domain-containing protein</fullName>
    </recommendedName>
</protein>
<evidence type="ECO:0000256" key="10">
    <source>
        <dbReference type="ARBA" id="ARBA00023180"/>
    </source>
</evidence>
<dbReference type="InterPro" id="IPR052076">
    <property type="entry name" value="TRP_cation_channel"/>
</dbReference>
<keyword evidence="8" id="KW-0406">Ion transport</keyword>
<dbReference type="AlphaFoldDB" id="A0AAW0SHH0"/>
<feature type="domain" description="Ion transport" evidence="14">
    <location>
        <begin position="476"/>
        <end position="720"/>
    </location>
</feature>
<dbReference type="Proteomes" id="UP001487740">
    <property type="component" value="Unassembled WGS sequence"/>
</dbReference>
<evidence type="ECO:0000256" key="7">
    <source>
        <dbReference type="ARBA" id="ARBA00023043"/>
    </source>
</evidence>
<evidence type="ECO:0000256" key="1">
    <source>
        <dbReference type="ARBA" id="ARBA00004141"/>
    </source>
</evidence>
<keyword evidence="6 13" id="KW-1133">Transmembrane helix</keyword>
<dbReference type="InterPro" id="IPR002110">
    <property type="entry name" value="Ankyrin_rpt"/>
</dbReference>
<evidence type="ECO:0000313" key="16">
    <source>
        <dbReference type="EMBL" id="KAK8400116.1"/>
    </source>
</evidence>
<keyword evidence="3" id="KW-0716">Sensory transduction</keyword>
<evidence type="ECO:0000256" key="5">
    <source>
        <dbReference type="ARBA" id="ARBA00022737"/>
    </source>
</evidence>
<dbReference type="GO" id="GO:0005216">
    <property type="term" value="F:monoatomic ion channel activity"/>
    <property type="evidence" value="ECO:0007669"/>
    <property type="project" value="InterPro"/>
</dbReference>
<dbReference type="Pfam" id="PF12796">
    <property type="entry name" value="Ank_2"/>
    <property type="match status" value="2"/>
</dbReference>
<dbReference type="EMBL" id="JARAKH010000010">
    <property type="protein sequence ID" value="KAK8400116.1"/>
    <property type="molecule type" value="Genomic_DNA"/>
</dbReference>
<dbReference type="SMART" id="SM00248">
    <property type="entry name" value="ANK"/>
    <property type="match status" value="8"/>
</dbReference>
<evidence type="ECO:0000256" key="9">
    <source>
        <dbReference type="ARBA" id="ARBA00023136"/>
    </source>
</evidence>
<evidence type="ECO:0000256" key="4">
    <source>
        <dbReference type="ARBA" id="ARBA00022692"/>
    </source>
</evidence>
<evidence type="ECO:0000313" key="15">
    <source>
        <dbReference type="EMBL" id="KAK8374788.1"/>
    </source>
</evidence>
<dbReference type="PROSITE" id="PS50297">
    <property type="entry name" value="ANK_REP_REGION"/>
    <property type="match status" value="2"/>
</dbReference>
<accession>A0AAW0SHH0</accession>
<dbReference type="PROSITE" id="PS50088">
    <property type="entry name" value="ANK_REPEAT"/>
    <property type="match status" value="2"/>
</dbReference>
<evidence type="ECO:0000256" key="11">
    <source>
        <dbReference type="ARBA" id="ARBA00023303"/>
    </source>
</evidence>
<dbReference type="Pfam" id="PF00520">
    <property type="entry name" value="Ion_trans"/>
    <property type="match status" value="1"/>
</dbReference>
<organism evidence="15 17">
    <name type="scientific">Scylla paramamosain</name>
    <name type="common">Mud crab</name>
    <dbReference type="NCBI Taxonomy" id="85552"/>
    <lineage>
        <taxon>Eukaryota</taxon>
        <taxon>Metazoa</taxon>
        <taxon>Ecdysozoa</taxon>
        <taxon>Arthropoda</taxon>
        <taxon>Crustacea</taxon>
        <taxon>Multicrustacea</taxon>
        <taxon>Malacostraca</taxon>
        <taxon>Eumalacostraca</taxon>
        <taxon>Eucarida</taxon>
        <taxon>Decapoda</taxon>
        <taxon>Pleocyemata</taxon>
        <taxon>Brachyura</taxon>
        <taxon>Eubrachyura</taxon>
        <taxon>Portunoidea</taxon>
        <taxon>Portunidae</taxon>
        <taxon>Portuninae</taxon>
        <taxon>Scylla</taxon>
    </lineage>
</organism>
<evidence type="ECO:0000256" key="6">
    <source>
        <dbReference type="ARBA" id="ARBA00022989"/>
    </source>
</evidence>
<keyword evidence="9 13" id="KW-0472">Membrane</keyword>